<dbReference type="EMBL" id="ML987196">
    <property type="protein sequence ID" value="KAF2247977.1"/>
    <property type="molecule type" value="Genomic_DNA"/>
</dbReference>
<dbReference type="GeneID" id="54582469"/>
<keyword evidence="3" id="KW-1185">Reference proteome</keyword>
<organism evidence="2 3">
    <name type="scientific">Trematosphaeria pertusa</name>
    <dbReference type="NCBI Taxonomy" id="390896"/>
    <lineage>
        <taxon>Eukaryota</taxon>
        <taxon>Fungi</taxon>
        <taxon>Dikarya</taxon>
        <taxon>Ascomycota</taxon>
        <taxon>Pezizomycotina</taxon>
        <taxon>Dothideomycetes</taxon>
        <taxon>Pleosporomycetidae</taxon>
        <taxon>Pleosporales</taxon>
        <taxon>Massarineae</taxon>
        <taxon>Trematosphaeriaceae</taxon>
        <taxon>Trematosphaeria</taxon>
    </lineage>
</organism>
<dbReference type="RefSeq" id="XP_033682981.1">
    <property type="nucleotide sequence ID" value="XM_033829139.1"/>
</dbReference>
<evidence type="ECO:0000313" key="2">
    <source>
        <dbReference type="EMBL" id="KAF2247977.1"/>
    </source>
</evidence>
<feature type="compositionally biased region" description="Acidic residues" evidence="1">
    <location>
        <begin position="71"/>
        <end position="86"/>
    </location>
</feature>
<name>A0A6A6ICP2_9PLEO</name>
<proteinExistence type="predicted"/>
<sequence length="115" mass="12992">MDEFYNGYRAAVASNMLNYIENPPARNGSVLEDDAQELPDLDEMNDFESEVREAVASDPVVSQLSRMAEYGSEDSGEGESDEEMEGAQDYVDVQRNWSSACRYPRDLQRQDPLRG</sequence>
<evidence type="ECO:0000313" key="3">
    <source>
        <dbReference type="Proteomes" id="UP000800094"/>
    </source>
</evidence>
<feature type="region of interest" description="Disordered" evidence="1">
    <location>
        <begin position="54"/>
        <end position="91"/>
    </location>
</feature>
<accession>A0A6A6ICP2</accession>
<dbReference type="AlphaFoldDB" id="A0A6A6ICP2"/>
<gene>
    <name evidence="2" type="ORF">BU26DRAFT_519768</name>
</gene>
<dbReference type="Proteomes" id="UP000800094">
    <property type="component" value="Unassembled WGS sequence"/>
</dbReference>
<reference evidence="2" key="1">
    <citation type="journal article" date="2020" name="Stud. Mycol.">
        <title>101 Dothideomycetes genomes: a test case for predicting lifestyles and emergence of pathogens.</title>
        <authorList>
            <person name="Haridas S."/>
            <person name="Albert R."/>
            <person name="Binder M."/>
            <person name="Bloem J."/>
            <person name="Labutti K."/>
            <person name="Salamov A."/>
            <person name="Andreopoulos B."/>
            <person name="Baker S."/>
            <person name="Barry K."/>
            <person name="Bills G."/>
            <person name="Bluhm B."/>
            <person name="Cannon C."/>
            <person name="Castanera R."/>
            <person name="Culley D."/>
            <person name="Daum C."/>
            <person name="Ezra D."/>
            <person name="Gonzalez J."/>
            <person name="Henrissat B."/>
            <person name="Kuo A."/>
            <person name="Liang C."/>
            <person name="Lipzen A."/>
            <person name="Lutzoni F."/>
            <person name="Magnuson J."/>
            <person name="Mondo S."/>
            <person name="Nolan M."/>
            <person name="Ohm R."/>
            <person name="Pangilinan J."/>
            <person name="Park H.-J."/>
            <person name="Ramirez L."/>
            <person name="Alfaro M."/>
            <person name="Sun H."/>
            <person name="Tritt A."/>
            <person name="Yoshinaga Y."/>
            <person name="Zwiers L.-H."/>
            <person name="Turgeon B."/>
            <person name="Goodwin S."/>
            <person name="Spatafora J."/>
            <person name="Crous P."/>
            <person name="Grigoriev I."/>
        </authorList>
    </citation>
    <scope>NUCLEOTIDE SEQUENCE</scope>
    <source>
        <strain evidence="2">CBS 122368</strain>
    </source>
</reference>
<protein>
    <submittedName>
        <fullName evidence="2">Uncharacterized protein</fullName>
    </submittedName>
</protein>
<evidence type="ECO:0000256" key="1">
    <source>
        <dbReference type="SAM" id="MobiDB-lite"/>
    </source>
</evidence>